<proteinExistence type="predicted"/>
<dbReference type="EMBL" id="ML208548">
    <property type="protein sequence ID" value="TFK62956.1"/>
    <property type="molecule type" value="Genomic_DNA"/>
</dbReference>
<dbReference type="Proteomes" id="UP000308600">
    <property type="component" value="Unassembled WGS sequence"/>
</dbReference>
<evidence type="ECO:0000313" key="1">
    <source>
        <dbReference type="EMBL" id="TFK62956.1"/>
    </source>
</evidence>
<protein>
    <submittedName>
        <fullName evidence="1">Uncharacterized protein</fullName>
    </submittedName>
</protein>
<sequence>MNNYPPFPSGAIRTPLERALTSAISNHGGNINNFSFLGSSLVTGFTGIHATGKKEGDLCIYKKTKAHSCEGVHAENNTFPILVLEIGFSENFDELRTDAAQWLDGSNRSVKAVILVKIHESTDRVHPLVLRADGEFVKTPTIHYYRPRLSENDQSELHPLSSVTYKDYRITGELRVDVEVWRPPSSE</sequence>
<accession>A0ACD3ABJ5</accession>
<keyword evidence="2" id="KW-1185">Reference proteome</keyword>
<organism evidence="1 2">
    <name type="scientific">Pluteus cervinus</name>
    <dbReference type="NCBI Taxonomy" id="181527"/>
    <lineage>
        <taxon>Eukaryota</taxon>
        <taxon>Fungi</taxon>
        <taxon>Dikarya</taxon>
        <taxon>Basidiomycota</taxon>
        <taxon>Agaricomycotina</taxon>
        <taxon>Agaricomycetes</taxon>
        <taxon>Agaricomycetidae</taxon>
        <taxon>Agaricales</taxon>
        <taxon>Pluteineae</taxon>
        <taxon>Pluteaceae</taxon>
        <taxon>Pluteus</taxon>
    </lineage>
</organism>
<reference evidence="1 2" key="1">
    <citation type="journal article" date="2019" name="Nat. Ecol. Evol.">
        <title>Megaphylogeny resolves global patterns of mushroom evolution.</title>
        <authorList>
            <person name="Varga T."/>
            <person name="Krizsan K."/>
            <person name="Foldi C."/>
            <person name="Dima B."/>
            <person name="Sanchez-Garcia M."/>
            <person name="Sanchez-Ramirez S."/>
            <person name="Szollosi G.J."/>
            <person name="Szarkandi J.G."/>
            <person name="Papp V."/>
            <person name="Albert L."/>
            <person name="Andreopoulos W."/>
            <person name="Angelini C."/>
            <person name="Antonin V."/>
            <person name="Barry K.W."/>
            <person name="Bougher N.L."/>
            <person name="Buchanan P."/>
            <person name="Buyck B."/>
            <person name="Bense V."/>
            <person name="Catcheside P."/>
            <person name="Chovatia M."/>
            <person name="Cooper J."/>
            <person name="Damon W."/>
            <person name="Desjardin D."/>
            <person name="Finy P."/>
            <person name="Geml J."/>
            <person name="Haridas S."/>
            <person name="Hughes K."/>
            <person name="Justo A."/>
            <person name="Karasinski D."/>
            <person name="Kautmanova I."/>
            <person name="Kiss B."/>
            <person name="Kocsube S."/>
            <person name="Kotiranta H."/>
            <person name="LaButti K.M."/>
            <person name="Lechner B.E."/>
            <person name="Liimatainen K."/>
            <person name="Lipzen A."/>
            <person name="Lukacs Z."/>
            <person name="Mihaltcheva S."/>
            <person name="Morgado L.N."/>
            <person name="Niskanen T."/>
            <person name="Noordeloos M.E."/>
            <person name="Ohm R.A."/>
            <person name="Ortiz-Santana B."/>
            <person name="Ovrebo C."/>
            <person name="Racz N."/>
            <person name="Riley R."/>
            <person name="Savchenko A."/>
            <person name="Shiryaev A."/>
            <person name="Soop K."/>
            <person name="Spirin V."/>
            <person name="Szebenyi C."/>
            <person name="Tomsovsky M."/>
            <person name="Tulloss R.E."/>
            <person name="Uehling J."/>
            <person name="Grigoriev I.V."/>
            <person name="Vagvolgyi C."/>
            <person name="Papp T."/>
            <person name="Martin F.M."/>
            <person name="Miettinen O."/>
            <person name="Hibbett D.S."/>
            <person name="Nagy L.G."/>
        </authorList>
    </citation>
    <scope>NUCLEOTIDE SEQUENCE [LARGE SCALE GENOMIC DNA]</scope>
    <source>
        <strain evidence="1 2">NL-1719</strain>
    </source>
</reference>
<gene>
    <name evidence="1" type="ORF">BDN72DRAFT_345654</name>
</gene>
<name>A0ACD3ABJ5_9AGAR</name>
<evidence type="ECO:0000313" key="2">
    <source>
        <dbReference type="Proteomes" id="UP000308600"/>
    </source>
</evidence>